<dbReference type="SUPFAM" id="SSF82784">
    <property type="entry name" value="OsmC-like"/>
    <property type="match status" value="1"/>
</dbReference>
<dbReference type="Gene3D" id="3.30.300.20">
    <property type="match status" value="1"/>
</dbReference>
<dbReference type="STRING" id="1123024.GCA_000423625_04463"/>
<dbReference type="OrthoDB" id="9789573at2"/>
<sequence>MDLSEPEMSERTVQARWDGGLRVLVDAGGFEIVSDEPASVPGGSGTGPQPTELLLASIASCFTIALAYTAGKRGIELEDLSVDVTGHYDGPRFDAFRIAVRIRAPRDVQLTRLIESAKRVCYVTRTLSDPPKIDIVVEE</sequence>
<dbReference type="Pfam" id="PF02566">
    <property type="entry name" value="OsmC"/>
    <property type="match status" value="1"/>
</dbReference>
<reference evidence="1 2" key="1">
    <citation type="submission" date="2019-07" db="EMBL/GenBank/DDBJ databases">
        <title>Whole genome shotgun sequence of Pseudonocardia asaccharolytica NBRC 16224.</title>
        <authorList>
            <person name="Hosoyama A."/>
            <person name="Uohara A."/>
            <person name="Ohji S."/>
            <person name="Ichikawa N."/>
        </authorList>
    </citation>
    <scope>NUCLEOTIDE SEQUENCE [LARGE SCALE GENOMIC DNA]</scope>
    <source>
        <strain evidence="1 2">NBRC 16224</strain>
    </source>
</reference>
<keyword evidence="2" id="KW-1185">Reference proteome</keyword>
<name>A0A511D5U1_9PSEU</name>
<evidence type="ECO:0008006" key="3">
    <source>
        <dbReference type="Google" id="ProtNLM"/>
    </source>
</evidence>
<organism evidence="1 2">
    <name type="scientific">Pseudonocardia asaccharolytica DSM 44247 = NBRC 16224</name>
    <dbReference type="NCBI Taxonomy" id="1123024"/>
    <lineage>
        <taxon>Bacteria</taxon>
        <taxon>Bacillati</taxon>
        <taxon>Actinomycetota</taxon>
        <taxon>Actinomycetes</taxon>
        <taxon>Pseudonocardiales</taxon>
        <taxon>Pseudonocardiaceae</taxon>
        <taxon>Pseudonocardia</taxon>
    </lineage>
</organism>
<comment type="caution">
    <text evidence="1">The sequence shown here is derived from an EMBL/GenBank/DDBJ whole genome shotgun (WGS) entry which is preliminary data.</text>
</comment>
<accession>A0A511D5U1</accession>
<dbReference type="EMBL" id="BJVI01000059">
    <property type="protein sequence ID" value="GEL20145.1"/>
    <property type="molecule type" value="Genomic_DNA"/>
</dbReference>
<protein>
    <recommendedName>
        <fullName evidence="3">Osmotically inducible protein OsmC</fullName>
    </recommendedName>
</protein>
<evidence type="ECO:0000313" key="1">
    <source>
        <dbReference type="EMBL" id="GEL20145.1"/>
    </source>
</evidence>
<gene>
    <name evidence="1" type="ORF">PA7_39820</name>
</gene>
<dbReference type="PANTHER" id="PTHR35368">
    <property type="entry name" value="HYDROPEROXIDE REDUCTASE"/>
    <property type="match status" value="1"/>
</dbReference>
<dbReference type="InterPro" id="IPR036102">
    <property type="entry name" value="OsmC/Ohrsf"/>
</dbReference>
<dbReference type="InterPro" id="IPR052924">
    <property type="entry name" value="OsmC/Ohr_hydroprdx_reductase"/>
</dbReference>
<dbReference type="InterPro" id="IPR003718">
    <property type="entry name" value="OsmC/Ohr_fam"/>
</dbReference>
<dbReference type="InterPro" id="IPR015946">
    <property type="entry name" value="KH_dom-like_a/b"/>
</dbReference>
<proteinExistence type="predicted"/>
<dbReference type="PANTHER" id="PTHR35368:SF1">
    <property type="entry name" value="HYDROPEROXIDE REDUCTASE"/>
    <property type="match status" value="1"/>
</dbReference>
<dbReference type="Proteomes" id="UP000321328">
    <property type="component" value="Unassembled WGS sequence"/>
</dbReference>
<evidence type="ECO:0000313" key="2">
    <source>
        <dbReference type="Proteomes" id="UP000321328"/>
    </source>
</evidence>
<dbReference type="AlphaFoldDB" id="A0A511D5U1"/>